<sequence length="83" mass="9689">MALVEVHWTITSTHVKQFEIDGYLEGVHVEEQVQNQLDDLSSEELDACETSTYREVDDRQTTVIRENDLTPEVKHAKKHEDMF</sequence>
<dbReference type="Proteomes" id="UP000201386">
    <property type="component" value="Segment"/>
</dbReference>
<reference evidence="1 2" key="1">
    <citation type="submission" date="2016-02" db="EMBL/GenBank/DDBJ databases">
        <authorList>
            <person name="Lynch K.C."/>
            <person name="Doan M."/>
            <person name="Paisley J.T."/>
            <person name="Allen K.G."/>
            <person name="Gaffney B.L."/>
            <person name="Rinehart C.A."/>
            <person name="King R.A."/>
            <person name="Staples A."/>
            <person name="Bowman C.A."/>
            <person name="Russell D.A."/>
            <person name="Pope W.H."/>
            <person name="Jacobs-Sera D."/>
            <person name="Hendrix R.W."/>
            <person name="Hatfull G.F."/>
        </authorList>
    </citation>
    <scope>NUCLEOTIDE SEQUENCE [LARGE SCALE GENOMIC DNA]</scope>
</reference>
<dbReference type="KEGG" id="vg:29124778"/>
<protein>
    <submittedName>
        <fullName evidence="1">Uncharacterized protein</fullName>
    </submittedName>
</protein>
<dbReference type="RefSeq" id="YP_009301323.1">
    <property type="nucleotide sequence ID" value="NC_031231.1"/>
</dbReference>
<accession>A0A140G6F1</accession>
<proteinExistence type="predicted"/>
<evidence type="ECO:0000313" key="1">
    <source>
        <dbReference type="EMBL" id="AMM44236.1"/>
    </source>
</evidence>
<dbReference type="EMBL" id="KU647626">
    <property type="protein sequence ID" value="AMM44236.1"/>
    <property type="molecule type" value="Genomic_DNA"/>
</dbReference>
<organism evidence="1 2">
    <name type="scientific">Arthrobacter phage KellEzio</name>
    <dbReference type="NCBI Taxonomy" id="1796995"/>
    <lineage>
        <taxon>Viruses</taxon>
        <taxon>Duplodnaviria</taxon>
        <taxon>Heunggongvirae</taxon>
        <taxon>Uroviricota</taxon>
        <taxon>Caudoviricetes</taxon>
        <taxon>Kelleziovirus</taxon>
        <taxon>Kelleziovirus kellezzio</taxon>
    </lineage>
</organism>
<evidence type="ECO:0000313" key="2">
    <source>
        <dbReference type="Proteomes" id="UP000201386"/>
    </source>
</evidence>
<keyword evidence="2" id="KW-1185">Reference proteome</keyword>
<name>A0A140G6F1_9CAUD</name>
<dbReference type="GeneID" id="29124778"/>
<gene>
    <name evidence="1" type="primary">66</name>
    <name evidence="1" type="ORF">KELLEZIO_66</name>
</gene>